<organism evidence="7 8">
    <name type="scientific">Williamsia sterculiae</name>
    <dbReference type="NCBI Taxonomy" id="1344003"/>
    <lineage>
        <taxon>Bacteria</taxon>
        <taxon>Bacillati</taxon>
        <taxon>Actinomycetota</taxon>
        <taxon>Actinomycetes</taxon>
        <taxon>Mycobacteriales</taxon>
        <taxon>Nocardiaceae</taxon>
        <taxon>Williamsia</taxon>
    </lineage>
</organism>
<evidence type="ECO:0000259" key="6">
    <source>
        <dbReference type="PROSITE" id="PS50983"/>
    </source>
</evidence>
<protein>
    <submittedName>
        <fullName evidence="7">Iron complex transport system substrate-binding protein</fullName>
    </submittedName>
</protein>
<dbReference type="PROSITE" id="PS50983">
    <property type="entry name" value="FE_B12_PBP"/>
    <property type="match status" value="1"/>
</dbReference>
<dbReference type="OrthoDB" id="9793175at2"/>
<evidence type="ECO:0000256" key="1">
    <source>
        <dbReference type="ARBA" id="ARBA00004196"/>
    </source>
</evidence>
<evidence type="ECO:0000313" key="7">
    <source>
        <dbReference type="EMBL" id="SIS02519.1"/>
    </source>
</evidence>
<dbReference type="PANTHER" id="PTHR30532">
    <property type="entry name" value="IRON III DICITRATE-BINDING PERIPLASMIC PROTEIN"/>
    <property type="match status" value="1"/>
</dbReference>
<keyword evidence="4 5" id="KW-0732">Signal</keyword>
<dbReference type="Proteomes" id="UP000186218">
    <property type="component" value="Unassembled WGS sequence"/>
</dbReference>
<evidence type="ECO:0000256" key="3">
    <source>
        <dbReference type="ARBA" id="ARBA00022448"/>
    </source>
</evidence>
<gene>
    <name evidence="7" type="ORF">SAMN05445060_2186</name>
</gene>
<evidence type="ECO:0000256" key="4">
    <source>
        <dbReference type="ARBA" id="ARBA00022729"/>
    </source>
</evidence>
<sequence length="317" mass="32610">MAALSGLVALLLVTGTACGADSARPAGEESISITPTKIAGANYVAPARDVDSSCLAPAPVEDAVDPARIAVTDPRLLDDICALGLQSKVVAVVAKPGAIPTYLGRSVSSLPTIGSPADAIRAAAARPDVVVGDEGAASPFGSARTVSVDPNASWQDRFRAVAEGLGRRGAADQLLADFTAKAKSIGKGIDATHSQASLVRFGTDSETLMGTSSFAGQILALMGVQRPATQRAPGDAVVTPDTFDGADADIIYIAFDSPAGEKHGTSVMRSDRWLDMGAPSWQRTFVVDDPIWFTASGPTAARWVMLDVQQSLNGFSG</sequence>
<dbReference type="AlphaFoldDB" id="A0A1N7FQA4"/>
<dbReference type="SUPFAM" id="SSF53807">
    <property type="entry name" value="Helical backbone' metal receptor"/>
    <property type="match status" value="1"/>
</dbReference>
<comment type="subcellular location">
    <subcellularLocation>
        <location evidence="1">Cell envelope</location>
    </subcellularLocation>
</comment>
<keyword evidence="3" id="KW-0813">Transport</keyword>
<dbReference type="PANTHER" id="PTHR30532:SF25">
    <property type="entry name" value="IRON(III) DICITRATE-BINDING PERIPLASMIC PROTEIN"/>
    <property type="match status" value="1"/>
</dbReference>
<dbReference type="EMBL" id="FTNT01000006">
    <property type="protein sequence ID" value="SIS02519.1"/>
    <property type="molecule type" value="Genomic_DNA"/>
</dbReference>
<accession>A0A1N7FQA4</accession>
<feature type="chain" id="PRO_5013156570" evidence="5">
    <location>
        <begin position="20"/>
        <end position="317"/>
    </location>
</feature>
<feature type="domain" description="Fe/B12 periplasmic-binding" evidence="6">
    <location>
        <begin position="68"/>
        <end position="316"/>
    </location>
</feature>
<dbReference type="Gene3D" id="3.40.50.1980">
    <property type="entry name" value="Nitrogenase molybdenum iron protein domain"/>
    <property type="match status" value="2"/>
</dbReference>
<dbReference type="InterPro" id="IPR051313">
    <property type="entry name" value="Bact_iron-sidero_bind"/>
</dbReference>
<dbReference type="InterPro" id="IPR002491">
    <property type="entry name" value="ABC_transptr_periplasmic_BD"/>
</dbReference>
<comment type="similarity">
    <text evidence="2">Belongs to the bacterial solute-binding protein 8 family.</text>
</comment>
<feature type="signal peptide" evidence="5">
    <location>
        <begin position="1"/>
        <end position="19"/>
    </location>
</feature>
<reference evidence="7 8" key="1">
    <citation type="submission" date="2017-01" db="EMBL/GenBank/DDBJ databases">
        <authorList>
            <person name="Mah S.A."/>
            <person name="Swanson W.J."/>
            <person name="Moy G.W."/>
            <person name="Vacquier V.D."/>
        </authorList>
    </citation>
    <scope>NUCLEOTIDE SEQUENCE [LARGE SCALE GENOMIC DNA]</scope>
    <source>
        <strain evidence="7 8">CPCC 203464</strain>
    </source>
</reference>
<dbReference type="Pfam" id="PF01497">
    <property type="entry name" value="Peripla_BP_2"/>
    <property type="match status" value="1"/>
</dbReference>
<keyword evidence="8" id="KW-1185">Reference proteome</keyword>
<dbReference type="STRING" id="1344003.SAMN05445060_2186"/>
<name>A0A1N7FQA4_9NOCA</name>
<proteinExistence type="inferred from homology"/>
<evidence type="ECO:0000256" key="5">
    <source>
        <dbReference type="SAM" id="SignalP"/>
    </source>
</evidence>
<evidence type="ECO:0000256" key="2">
    <source>
        <dbReference type="ARBA" id="ARBA00008814"/>
    </source>
</evidence>
<dbReference type="GO" id="GO:1901678">
    <property type="term" value="P:iron coordination entity transport"/>
    <property type="evidence" value="ECO:0007669"/>
    <property type="project" value="UniProtKB-ARBA"/>
</dbReference>
<dbReference type="GO" id="GO:0030288">
    <property type="term" value="C:outer membrane-bounded periplasmic space"/>
    <property type="evidence" value="ECO:0007669"/>
    <property type="project" value="TreeGrafter"/>
</dbReference>
<evidence type="ECO:0000313" key="8">
    <source>
        <dbReference type="Proteomes" id="UP000186218"/>
    </source>
</evidence>